<dbReference type="RefSeq" id="WP_155872383.1">
    <property type="nucleotide sequence ID" value="NZ_CP168248.1"/>
</dbReference>
<dbReference type="GO" id="GO:0008270">
    <property type="term" value="F:zinc ion binding"/>
    <property type="evidence" value="ECO:0007669"/>
    <property type="project" value="UniProtKB-KW"/>
</dbReference>
<sequence>MAQQEPPQGKRRRHARVDNVIYANFGAKTTVRTEPETPEIVESRNFSPVALRIRDLARQEVDAGRLKRGRDYARSGHVLNVKFGNSLITADVAGSQNLPFQVSIAFPYLSTDGLSQITQYIATSPDGLNAARHGRLSEEILDLLLGTQVTFRCDCPDHVVCCKHAVAVATVASEKVEADPLLAFRLRGLDLAQLEQAVTMQARAASTQDLKERFWQGRDLPSLPEPKIAPALDDSDASLLHKAMRLVSYTNIDELRAVSDIEDMYYHLTHEKG</sequence>
<dbReference type="PANTHER" id="PTHR38133">
    <property type="entry name" value="SLR1429 PROTEIN"/>
    <property type="match status" value="1"/>
</dbReference>
<keyword evidence="6" id="KW-1185">Reference proteome</keyword>
<evidence type="ECO:0000313" key="5">
    <source>
        <dbReference type="Proteomes" id="UP000423525"/>
    </source>
</evidence>
<dbReference type="InterPro" id="IPR007527">
    <property type="entry name" value="Znf_SWIM"/>
</dbReference>
<protein>
    <recommendedName>
        <fullName evidence="2">SWIM-type domain-containing protein</fullName>
    </recommendedName>
</protein>
<evidence type="ECO:0000259" key="2">
    <source>
        <dbReference type="PROSITE" id="PS50966"/>
    </source>
</evidence>
<proteinExistence type="predicted"/>
<keyword evidence="1" id="KW-0862">Zinc</keyword>
<dbReference type="AlphaFoldDB" id="A0A6I8MBE9"/>
<feature type="domain" description="SWIM-type" evidence="2">
    <location>
        <begin position="145"/>
        <end position="173"/>
    </location>
</feature>
<reference evidence="3 6" key="2">
    <citation type="submission" date="2023-03" db="EMBL/GenBank/DDBJ databases">
        <title>Whole genome sequence of the first Corynebacterium rouxii strains isolated in Brazil: a recent member of Corynebacterium diphtheriae complex.</title>
        <authorList>
            <person name="Vieira V."/>
            <person name="Ramos J.N."/>
            <person name="Araujo M.R.B."/>
            <person name="Baio P.V."/>
            <person name="Sant'Anna L.O."/>
            <person name="Veras J.F.C."/>
            <person name="Vieira E.M.D."/>
            <person name="Sousa M.A.B."/>
            <person name="Camargo C.H."/>
            <person name="Sacchi C.T."/>
            <person name="Campos K.R."/>
            <person name="Santos M.B.N."/>
            <person name="Bokermann S."/>
            <person name="Alvim L.B."/>
            <person name="Santos L.S."/>
            <person name="Mattos-Guaraldi A.L."/>
        </authorList>
    </citation>
    <scope>NUCLEOTIDE SEQUENCE [LARGE SCALE GENOMIC DNA]</scope>
    <source>
        <strain evidence="3 6">70862</strain>
    </source>
</reference>
<dbReference type="EMBL" id="LR738855">
    <property type="protein sequence ID" value="VZH84998.1"/>
    <property type="molecule type" value="Genomic_DNA"/>
</dbReference>
<evidence type="ECO:0000256" key="1">
    <source>
        <dbReference type="PROSITE-ProRule" id="PRU00325"/>
    </source>
</evidence>
<dbReference type="PROSITE" id="PS50966">
    <property type="entry name" value="ZF_SWIM"/>
    <property type="match status" value="1"/>
</dbReference>
<reference evidence="4 5" key="1">
    <citation type="submission" date="2019-11" db="EMBL/GenBank/DDBJ databases">
        <authorList>
            <person name="Brisse S."/>
        </authorList>
    </citation>
    <scope>NUCLEOTIDE SEQUENCE [LARGE SCALE GENOMIC DNA]</scope>
    <source>
        <strain evidence="4">FRC0190</strain>
    </source>
</reference>
<dbReference type="KEGG" id="crf:FRC0190_00985"/>
<evidence type="ECO:0000313" key="4">
    <source>
        <dbReference type="EMBL" id="VZH84998.1"/>
    </source>
</evidence>
<dbReference type="PANTHER" id="PTHR38133:SF1">
    <property type="entry name" value="SLR1429 PROTEIN"/>
    <property type="match status" value="1"/>
</dbReference>
<organism evidence="4 5">
    <name type="scientific">Corynebacterium rouxii</name>
    <dbReference type="NCBI Taxonomy" id="2719119"/>
    <lineage>
        <taxon>Bacteria</taxon>
        <taxon>Bacillati</taxon>
        <taxon>Actinomycetota</taxon>
        <taxon>Actinomycetes</taxon>
        <taxon>Mycobacteriales</taxon>
        <taxon>Corynebacteriaceae</taxon>
        <taxon>Corynebacterium</taxon>
    </lineage>
</organism>
<dbReference type="EMBL" id="JARUHM010000009">
    <property type="protein sequence ID" value="MDT9410816.1"/>
    <property type="molecule type" value="Genomic_DNA"/>
</dbReference>
<name>A0A6I8MBE9_9CORY</name>
<gene>
    <name evidence="4" type="ORF">FRC0190_00985</name>
    <name evidence="3" type="ORF">P8T80_05380</name>
</gene>
<dbReference type="Proteomes" id="UP001265983">
    <property type="component" value="Unassembled WGS sequence"/>
</dbReference>
<keyword evidence="1" id="KW-0479">Metal-binding</keyword>
<evidence type="ECO:0000313" key="3">
    <source>
        <dbReference type="EMBL" id="MDT9410816.1"/>
    </source>
</evidence>
<dbReference type="Proteomes" id="UP000423525">
    <property type="component" value="Chromosome"/>
</dbReference>
<accession>A0A6I8MBE9</accession>
<evidence type="ECO:0000313" key="6">
    <source>
        <dbReference type="Proteomes" id="UP001265983"/>
    </source>
</evidence>
<keyword evidence="1" id="KW-0863">Zinc-finger</keyword>